<protein>
    <recommendedName>
        <fullName evidence="1">Methyltransferase type 11 domain-containing protein</fullName>
    </recommendedName>
</protein>
<sequence length="146" mass="15550">MWPGALTRVLADRLGPERVSAADPSPPFVAECAAALPGVTVRQGCAKALPFDDAGFDGALAQLVIHFVPDPPAFGRELRRVLRPGGVAAACAWDFAEGMPMLRLFWDAALTIDPSAPDEARTLRFGREGEIAEWLAAAGFTETCSR</sequence>
<evidence type="ECO:0000313" key="2">
    <source>
        <dbReference type="EMBL" id="GAA0221688.1"/>
    </source>
</evidence>
<dbReference type="Gene3D" id="3.40.50.150">
    <property type="entry name" value="Vaccinia Virus protein VP39"/>
    <property type="match status" value="1"/>
</dbReference>
<reference evidence="2 3" key="1">
    <citation type="journal article" date="2019" name="Int. J. Syst. Evol. Microbiol.">
        <title>The Global Catalogue of Microorganisms (GCM) 10K type strain sequencing project: providing services to taxonomists for standard genome sequencing and annotation.</title>
        <authorList>
            <consortium name="The Broad Institute Genomics Platform"/>
            <consortium name="The Broad Institute Genome Sequencing Center for Infectious Disease"/>
            <person name="Wu L."/>
            <person name="Ma J."/>
        </authorList>
    </citation>
    <scope>NUCLEOTIDE SEQUENCE [LARGE SCALE GENOMIC DNA]</scope>
    <source>
        <strain evidence="2 3">JCM 10425</strain>
    </source>
</reference>
<dbReference type="PANTHER" id="PTHR43591">
    <property type="entry name" value="METHYLTRANSFERASE"/>
    <property type="match status" value="1"/>
</dbReference>
<feature type="domain" description="Methyltransferase type 11" evidence="1">
    <location>
        <begin position="4"/>
        <end position="89"/>
    </location>
</feature>
<dbReference type="PANTHER" id="PTHR43591:SF24">
    <property type="entry name" value="2-METHOXY-6-POLYPRENYL-1,4-BENZOQUINOL METHYLASE, MITOCHONDRIAL"/>
    <property type="match status" value="1"/>
</dbReference>
<dbReference type="InterPro" id="IPR013216">
    <property type="entry name" value="Methyltransf_11"/>
</dbReference>
<dbReference type="RefSeq" id="WP_344646936.1">
    <property type="nucleotide sequence ID" value="NZ_BAAAGX010000002.1"/>
</dbReference>
<dbReference type="EMBL" id="BAAAGX010000002">
    <property type="protein sequence ID" value="GAA0221688.1"/>
    <property type="molecule type" value="Genomic_DNA"/>
</dbReference>
<gene>
    <name evidence="2" type="ORF">GCM10009539_03650</name>
</gene>
<organism evidence="2 3">
    <name type="scientific">Cryptosporangium japonicum</name>
    <dbReference type="NCBI Taxonomy" id="80872"/>
    <lineage>
        <taxon>Bacteria</taxon>
        <taxon>Bacillati</taxon>
        <taxon>Actinomycetota</taxon>
        <taxon>Actinomycetes</taxon>
        <taxon>Cryptosporangiales</taxon>
        <taxon>Cryptosporangiaceae</taxon>
        <taxon>Cryptosporangium</taxon>
    </lineage>
</organism>
<dbReference type="Pfam" id="PF08241">
    <property type="entry name" value="Methyltransf_11"/>
    <property type="match status" value="1"/>
</dbReference>
<dbReference type="SUPFAM" id="SSF53335">
    <property type="entry name" value="S-adenosyl-L-methionine-dependent methyltransferases"/>
    <property type="match status" value="1"/>
</dbReference>
<dbReference type="InterPro" id="IPR029063">
    <property type="entry name" value="SAM-dependent_MTases_sf"/>
</dbReference>
<keyword evidence="3" id="KW-1185">Reference proteome</keyword>
<accession>A0ABN0THC8</accession>
<evidence type="ECO:0000313" key="3">
    <source>
        <dbReference type="Proteomes" id="UP001500967"/>
    </source>
</evidence>
<name>A0ABN0THC8_9ACTN</name>
<evidence type="ECO:0000259" key="1">
    <source>
        <dbReference type="Pfam" id="PF08241"/>
    </source>
</evidence>
<dbReference type="Proteomes" id="UP001500967">
    <property type="component" value="Unassembled WGS sequence"/>
</dbReference>
<proteinExistence type="predicted"/>
<dbReference type="CDD" id="cd02440">
    <property type="entry name" value="AdoMet_MTases"/>
    <property type="match status" value="1"/>
</dbReference>
<comment type="caution">
    <text evidence="2">The sequence shown here is derived from an EMBL/GenBank/DDBJ whole genome shotgun (WGS) entry which is preliminary data.</text>
</comment>